<feature type="binding site" evidence="4">
    <location>
        <position position="356"/>
    </location>
    <ligand>
        <name>Fe cation</name>
        <dbReference type="ChEBI" id="CHEBI:24875"/>
    </ligand>
</feature>
<name>A0A272ENI3_9RHOO</name>
<dbReference type="PANTHER" id="PTHR45586:SF1">
    <property type="entry name" value="LIPOPOLYSACCHARIDE ASSEMBLY PROTEIN B"/>
    <property type="match status" value="1"/>
</dbReference>
<comment type="function">
    <text evidence="4">Modulates cellular lipopolysaccharide (LPS) levels by regulating LpxC, which is involved in lipid A biosynthesis. May act by modulating the proteolytic activity of FtsH towards LpxC. May also coordinate assembly of proteins involved in LPS synthesis at the plasma membrane.</text>
</comment>
<gene>
    <name evidence="4" type="primary">lapB</name>
    <name evidence="7" type="ORF">BGI27_15220</name>
    <name evidence="8" type="ORF">CGU29_15110</name>
</gene>
<dbReference type="OrthoDB" id="507476at2"/>
<accession>A0A272ENI3</accession>
<dbReference type="InterPro" id="IPR019734">
    <property type="entry name" value="TPR_rpt"/>
</dbReference>
<dbReference type="Gene3D" id="1.25.40.10">
    <property type="entry name" value="Tetratricopeptide repeat domain"/>
    <property type="match status" value="2"/>
</dbReference>
<evidence type="ECO:0000256" key="1">
    <source>
        <dbReference type="ARBA" id="ARBA00022723"/>
    </source>
</evidence>
<evidence type="ECO:0000313" key="10">
    <source>
        <dbReference type="Proteomes" id="UP000623509"/>
    </source>
</evidence>
<reference evidence="8 9" key="2">
    <citation type="submission" date="2017-07" db="EMBL/GenBank/DDBJ databases">
        <title>Candidatus Dactylopiibacterium carminicum, a nitrogen-fixing symbiont of the cochineal insect Dactylopius coccus and Dactylopius opuntiae (Hemiptera: Coccoidea: Dactylopiidae).</title>
        <authorList>
            <person name="Vera A."/>
        </authorList>
    </citation>
    <scope>NUCLEOTIDE SEQUENCE [LARGE SCALE GENOMIC DNA]</scope>
    <source>
        <strain evidence="8 9">NFDCM</strain>
    </source>
</reference>
<comment type="subcellular location">
    <subcellularLocation>
        <location evidence="4">Cell inner membrane</location>
        <topology evidence="4">Single-pass membrane protein</topology>
        <orientation evidence="4">Cytoplasmic side</orientation>
    </subcellularLocation>
</comment>
<feature type="domain" description="LapB rubredoxin metal binding" evidence="6">
    <location>
        <begin position="354"/>
        <end position="378"/>
    </location>
</feature>
<proteinExistence type="inferred from homology"/>
<keyword evidence="1 4" id="KW-0479">Metal-binding</keyword>
<evidence type="ECO:0000256" key="2">
    <source>
        <dbReference type="ARBA" id="ARBA00022737"/>
    </source>
</evidence>
<dbReference type="RefSeq" id="WP_095525689.1">
    <property type="nucleotide sequence ID" value="NZ_MDUX01000065.1"/>
</dbReference>
<dbReference type="SUPFAM" id="SSF81901">
    <property type="entry name" value="HCP-like"/>
    <property type="match status" value="1"/>
</dbReference>
<dbReference type="Pfam" id="PF13432">
    <property type="entry name" value="TPR_16"/>
    <property type="match status" value="2"/>
</dbReference>
<dbReference type="Pfam" id="PF18073">
    <property type="entry name" value="Zn_ribbon_LapB"/>
    <property type="match status" value="1"/>
</dbReference>
<keyword evidence="4 5" id="KW-0472">Membrane</keyword>
<dbReference type="InterPro" id="IPR051012">
    <property type="entry name" value="CellSynth/LPSAsmb/PSIAsmb"/>
</dbReference>
<keyword evidence="4" id="KW-0997">Cell inner membrane</keyword>
<keyword evidence="4 5" id="KW-1133">Transmembrane helix</keyword>
<dbReference type="SMART" id="SM00028">
    <property type="entry name" value="TPR"/>
    <property type="match status" value="5"/>
</dbReference>
<dbReference type="GO" id="GO:0009898">
    <property type="term" value="C:cytoplasmic side of plasma membrane"/>
    <property type="evidence" value="ECO:0007669"/>
    <property type="project" value="UniProtKB-UniRule"/>
</dbReference>
<keyword evidence="2 4" id="KW-0677">Repeat</keyword>
<feature type="binding site" evidence="4">
    <location>
        <position position="359"/>
    </location>
    <ligand>
        <name>Fe cation</name>
        <dbReference type="ChEBI" id="CHEBI:24875"/>
    </ligand>
</feature>
<feature type="transmembrane region" description="Helical" evidence="5">
    <location>
        <begin position="6"/>
        <end position="26"/>
    </location>
</feature>
<dbReference type="NCBIfam" id="NF008755">
    <property type="entry name" value="PRK11788.1-3"/>
    <property type="match status" value="1"/>
</dbReference>
<dbReference type="InterPro" id="IPR030865">
    <property type="entry name" value="LapB"/>
</dbReference>
<dbReference type="InterPro" id="IPR041166">
    <property type="entry name" value="Rubredoxin_2"/>
</dbReference>
<dbReference type="InterPro" id="IPR011990">
    <property type="entry name" value="TPR-like_helical_dom_sf"/>
</dbReference>
<protein>
    <recommendedName>
        <fullName evidence="4">Lipopolysaccharide assembly protein B</fullName>
    </recommendedName>
</protein>
<evidence type="ECO:0000313" key="7">
    <source>
        <dbReference type="EMBL" id="KAF7598089.1"/>
    </source>
</evidence>
<sequence length="391" mass="45148">MEFQLWWLLSWPLFFGLGWLAARIDIRHLVRESRSLPRSYLSGLNFLLKEQPDKAIDAFLEAVRIDPQTVELHFALGNLFRRRGELDRAIRIHQSLVDREDLDDVQGLQALQELGEDYLKAGLLDRAEDVYLKLRGTSHNEAANDALLEIYQQEKNWQRAIEIARDMPRRGSHRWEVDIANFYCEMATTALAHSEFNRALGLLEEALATNRTSVRANLLRGDVFVALKRDAEAVDAWQAIGDQDPAYLSLVADRLMDAHRRLGHEEKGALFLRTHLYQTPSLDLLEIVFKWEIERNGPEAAYALVRDELKRNPTMLGLEKLLEAASRTVDSDMKDDIELVKKLIHGHTRRVARYCCKSCGFKARQFYWRCPACGGWETYPPKRTEEFDLAV</sequence>
<evidence type="ECO:0000259" key="6">
    <source>
        <dbReference type="Pfam" id="PF18073"/>
    </source>
</evidence>
<keyword evidence="4 5" id="KW-0812">Transmembrane</keyword>
<dbReference type="EMBL" id="NMRN01000066">
    <property type="protein sequence ID" value="PAS91684.1"/>
    <property type="molecule type" value="Genomic_DNA"/>
</dbReference>
<dbReference type="GO" id="GO:0046890">
    <property type="term" value="P:regulation of lipid biosynthetic process"/>
    <property type="evidence" value="ECO:0007669"/>
    <property type="project" value="UniProtKB-UniRule"/>
</dbReference>
<dbReference type="EMBL" id="MDUX01000065">
    <property type="protein sequence ID" value="KAF7598089.1"/>
    <property type="molecule type" value="Genomic_DNA"/>
</dbReference>
<evidence type="ECO:0000256" key="5">
    <source>
        <dbReference type="SAM" id="Phobius"/>
    </source>
</evidence>
<dbReference type="NCBIfam" id="NF008757">
    <property type="entry name" value="PRK11788.1-5"/>
    <property type="match status" value="1"/>
</dbReference>
<dbReference type="AlphaFoldDB" id="A0A272ENI3"/>
<comment type="caution">
    <text evidence="8">The sequence shown here is derived from an EMBL/GenBank/DDBJ whole genome shotgun (WGS) entry which is preliminary data.</text>
</comment>
<dbReference type="Proteomes" id="UP000216107">
    <property type="component" value="Unassembled WGS sequence"/>
</dbReference>
<dbReference type="Proteomes" id="UP000623509">
    <property type="component" value="Unassembled WGS sequence"/>
</dbReference>
<evidence type="ECO:0000256" key="3">
    <source>
        <dbReference type="ARBA" id="ARBA00022803"/>
    </source>
</evidence>
<keyword evidence="4" id="KW-0408">Iron</keyword>
<evidence type="ECO:0000313" key="8">
    <source>
        <dbReference type="EMBL" id="PAS91684.1"/>
    </source>
</evidence>
<dbReference type="GO" id="GO:0005506">
    <property type="term" value="F:iron ion binding"/>
    <property type="evidence" value="ECO:0007669"/>
    <property type="project" value="UniProtKB-UniRule"/>
</dbReference>
<organism evidence="8 9">
    <name type="scientific">Candidatus Dactylopiibacterium carminicum</name>
    <dbReference type="NCBI Taxonomy" id="857335"/>
    <lineage>
        <taxon>Bacteria</taxon>
        <taxon>Pseudomonadati</taxon>
        <taxon>Pseudomonadota</taxon>
        <taxon>Betaproteobacteria</taxon>
        <taxon>Rhodocyclales</taxon>
        <taxon>Rhodocyclaceae</taxon>
        <taxon>Candidatus Dactylopiibacterium</taxon>
    </lineage>
</organism>
<dbReference type="PANTHER" id="PTHR45586">
    <property type="entry name" value="TPR REPEAT-CONTAINING PROTEIN PA4667"/>
    <property type="match status" value="1"/>
</dbReference>
<evidence type="ECO:0000256" key="4">
    <source>
        <dbReference type="HAMAP-Rule" id="MF_00994"/>
    </source>
</evidence>
<reference evidence="7 10" key="1">
    <citation type="submission" date="2016-08" db="EMBL/GenBank/DDBJ databases">
        <title>Candidatus Dactylopiibacterium carminicum genome sequence.</title>
        <authorList>
            <person name="Ramirez-Puebla S.T."/>
            <person name="Ormeno-Orrillo E."/>
            <person name="Vera-Ponce De Leon A."/>
            <person name="Luis L."/>
            <person name="Sanchez-Flores A."/>
            <person name="Monica R."/>
            <person name="Martinez-Romero E."/>
        </authorList>
    </citation>
    <scope>NUCLEOTIDE SEQUENCE [LARGE SCALE GENOMIC DNA]</scope>
    <source>
        <strain evidence="7">END1</strain>
    </source>
</reference>
<dbReference type="GO" id="GO:0008653">
    <property type="term" value="P:lipopolysaccharide metabolic process"/>
    <property type="evidence" value="ECO:0007669"/>
    <property type="project" value="InterPro"/>
</dbReference>
<feature type="binding site" evidence="4">
    <location>
        <position position="373"/>
    </location>
    <ligand>
        <name>Fe cation</name>
        <dbReference type="ChEBI" id="CHEBI:24875"/>
    </ligand>
</feature>
<evidence type="ECO:0000313" key="9">
    <source>
        <dbReference type="Proteomes" id="UP000216107"/>
    </source>
</evidence>
<dbReference type="HAMAP" id="MF_00994">
    <property type="entry name" value="LPS_assembly_LapB"/>
    <property type="match status" value="1"/>
</dbReference>
<keyword evidence="10" id="KW-1185">Reference proteome</keyword>
<feature type="topological domain" description="Cytoplasmic" evidence="4">
    <location>
        <begin position="23"/>
        <end position="391"/>
    </location>
</feature>
<comment type="similarity">
    <text evidence="4">Belongs to the LapB family.</text>
</comment>
<keyword evidence="3 4" id="KW-0802">TPR repeat</keyword>
<keyword evidence="4" id="KW-1003">Cell membrane</keyword>
<feature type="binding site" evidence="4">
    <location>
        <position position="370"/>
    </location>
    <ligand>
        <name>Fe cation</name>
        <dbReference type="ChEBI" id="CHEBI:24875"/>
    </ligand>
</feature>